<dbReference type="NCBIfam" id="TIGR02282">
    <property type="entry name" value="MltB"/>
    <property type="match status" value="1"/>
</dbReference>
<dbReference type="RefSeq" id="WP_344797773.1">
    <property type="nucleotide sequence ID" value="NZ_BAABBN010000006.1"/>
</dbReference>
<dbReference type="Proteomes" id="UP001501565">
    <property type="component" value="Unassembled WGS sequence"/>
</dbReference>
<gene>
    <name evidence="2" type="primary">mltB</name>
    <name evidence="2" type="ORF">GCM10022277_18200</name>
</gene>
<dbReference type="Gene3D" id="1.10.8.350">
    <property type="entry name" value="Bacterial muramidase"/>
    <property type="match status" value="1"/>
</dbReference>
<keyword evidence="3" id="KW-1185">Reference proteome</keyword>
<protein>
    <submittedName>
        <fullName evidence="2">Lytic murein transglycosylase B</fullName>
    </submittedName>
</protein>
<accession>A0ABP7MGX1</accession>
<dbReference type="EMBL" id="BAABBN010000006">
    <property type="protein sequence ID" value="GAA3922651.1"/>
    <property type="molecule type" value="Genomic_DNA"/>
</dbReference>
<reference evidence="3" key="1">
    <citation type="journal article" date="2019" name="Int. J. Syst. Evol. Microbiol.">
        <title>The Global Catalogue of Microorganisms (GCM) 10K type strain sequencing project: providing services to taxonomists for standard genome sequencing and annotation.</title>
        <authorList>
            <consortium name="The Broad Institute Genomics Platform"/>
            <consortium name="The Broad Institute Genome Sequencing Center for Infectious Disease"/>
            <person name="Wu L."/>
            <person name="Ma J."/>
        </authorList>
    </citation>
    <scope>NUCLEOTIDE SEQUENCE [LARGE SCALE GENOMIC DNA]</scope>
    <source>
        <strain evidence="3">JCM 17551</strain>
    </source>
</reference>
<name>A0ABP7MGX1_9GAMM</name>
<dbReference type="InterPro" id="IPR043426">
    <property type="entry name" value="MltB-like"/>
</dbReference>
<evidence type="ECO:0000313" key="3">
    <source>
        <dbReference type="Proteomes" id="UP001501565"/>
    </source>
</evidence>
<dbReference type="InterPro" id="IPR023346">
    <property type="entry name" value="Lysozyme-like_dom_sf"/>
</dbReference>
<dbReference type="InterPro" id="IPR011757">
    <property type="entry name" value="Lytic_transglycosylase_MltB"/>
</dbReference>
<evidence type="ECO:0000259" key="1">
    <source>
        <dbReference type="Pfam" id="PF13406"/>
    </source>
</evidence>
<organism evidence="2 3">
    <name type="scientific">Litoribacillus peritrichatus</name>
    <dbReference type="NCBI Taxonomy" id="718191"/>
    <lineage>
        <taxon>Bacteria</taxon>
        <taxon>Pseudomonadati</taxon>
        <taxon>Pseudomonadota</taxon>
        <taxon>Gammaproteobacteria</taxon>
        <taxon>Oceanospirillales</taxon>
        <taxon>Oceanospirillaceae</taxon>
        <taxon>Litoribacillus</taxon>
    </lineage>
</organism>
<dbReference type="PANTHER" id="PTHR30163">
    <property type="entry name" value="MEMBRANE-BOUND LYTIC MUREIN TRANSGLYCOSYLASE B"/>
    <property type="match status" value="1"/>
</dbReference>
<proteinExistence type="predicted"/>
<evidence type="ECO:0000313" key="2">
    <source>
        <dbReference type="EMBL" id="GAA3922651.1"/>
    </source>
</evidence>
<comment type="caution">
    <text evidence="2">The sequence shown here is derived from an EMBL/GenBank/DDBJ whole genome shotgun (WGS) entry which is preliminary data.</text>
</comment>
<feature type="domain" description="Transglycosylase SLT" evidence="1">
    <location>
        <begin position="34"/>
        <end position="326"/>
    </location>
</feature>
<sequence>MERLGYILSLLVALGGTLLSGAVFAGNAGDYSERKEAKAFIVEMVNKHQFDQAKLEKIIANAKKKQSILDAISRPAERTKTWQEYRPMFVNKTRIKRGVEFWNKNKDTLERAEKVYGVPAKIVVAIIGVETMYGRQGGSYRVIDALSTLAFDYPKRPLFKRELESYLIMTRQYKLDPLKIKGSYAGAMGYGQFIPSSYLSYAVDFDGDGLKDIWSNPVDAIGSVANYLHQHGWQKGELPVSRARVTGDHYQEYINKALQPELTLAELAVKGVLPASSDALPQESKAALFKYKGRLGAEFWLGFNNFYAVTRYNHSRLYAMSVIQLGNEVERVFEEKKS</sequence>
<dbReference type="Pfam" id="PF13406">
    <property type="entry name" value="SLT_2"/>
    <property type="match status" value="1"/>
</dbReference>
<dbReference type="Gene3D" id="1.10.530.10">
    <property type="match status" value="1"/>
</dbReference>
<dbReference type="SUPFAM" id="SSF53955">
    <property type="entry name" value="Lysozyme-like"/>
    <property type="match status" value="1"/>
</dbReference>
<dbReference type="InterPro" id="IPR031304">
    <property type="entry name" value="SLT_2"/>
</dbReference>
<dbReference type="PANTHER" id="PTHR30163:SF9">
    <property type="entry name" value="MEMBRANE-BOUND LYTIC MUREIN TRANSGLYCOSYLASE B"/>
    <property type="match status" value="1"/>
</dbReference>
<dbReference type="CDD" id="cd13399">
    <property type="entry name" value="Slt35-like"/>
    <property type="match status" value="1"/>
</dbReference>